<evidence type="ECO:0000256" key="6">
    <source>
        <dbReference type="SAM" id="Phobius"/>
    </source>
</evidence>
<name>A0ABV8UJV4_9PROT</name>
<evidence type="ECO:0000313" key="7">
    <source>
        <dbReference type="EMBL" id="MFC4351078.1"/>
    </source>
</evidence>
<accession>A0ABV8UJV4</accession>
<feature type="transmembrane region" description="Helical" evidence="6">
    <location>
        <begin position="96"/>
        <end position="117"/>
    </location>
</feature>
<comment type="caution">
    <text evidence="7">The sequence shown here is derived from an EMBL/GenBank/DDBJ whole genome shotgun (WGS) entry which is preliminary data.</text>
</comment>
<reference evidence="8" key="1">
    <citation type="journal article" date="2019" name="Int. J. Syst. Evol. Microbiol.">
        <title>The Global Catalogue of Microorganisms (GCM) 10K type strain sequencing project: providing services to taxonomists for standard genome sequencing and annotation.</title>
        <authorList>
            <consortium name="The Broad Institute Genomics Platform"/>
            <consortium name="The Broad Institute Genome Sequencing Center for Infectious Disease"/>
            <person name="Wu L."/>
            <person name="Ma J."/>
        </authorList>
    </citation>
    <scope>NUCLEOTIDE SEQUENCE [LARGE SCALE GENOMIC DNA]</scope>
    <source>
        <strain evidence="8">CECT 8472</strain>
    </source>
</reference>
<evidence type="ECO:0000256" key="1">
    <source>
        <dbReference type="ARBA" id="ARBA00004651"/>
    </source>
</evidence>
<keyword evidence="3 6" id="KW-0812">Transmembrane</keyword>
<organism evidence="7 8">
    <name type="scientific">Fodinicurvata halophila</name>
    <dbReference type="NCBI Taxonomy" id="1419723"/>
    <lineage>
        <taxon>Bacteria</taxon>
        <taxon>Pseudomonadati</taxon>
        <taxon>Pseudomonadota</taxon>
        <taxon>Alphaproteobacteria</taxon>
        <taxon>Rhodospirillales</taxon>
        <taxon>Rhodovibrionaceae</taxon>
        <taxon>Fodinicurvata</taxon>
    </lineage>
</organism>
<dbReference type="EMBL" id="JBHSCW010000003">
    <property type="protein sequence ID" value="MFC4351078.1"/>
    <property type="molecule type" value="Genomic_DNA"/>
</dbReference>
<evidence type="ECO:0000256" key="5">
    <source>
        <dbReference type="ARBA" id="ARBA00023136"/>
    </source>
</evidence>
<evidence type="ECO:0000313" key="8">
    <source>
        <dbReference type="Proteomes" id="UP001595799"/>
    </source>
</evidence>
<sequence length="326" mass="36210">MTNANVLAASLNIWHSKTARVLKIAVLVVLLLFVPSLIDNDYITRIFISAVMMGLMAAIFDLMIGYAGLINFGYAGFIAVGAYTSALGTFNYGISPWVGLLTGGLLTAFMGFLVGIITLRLRGLYIALMTFFVGEAIRFTISNTPDYTRGMLGLSVPPYPDILGLDFSRAELLNYYYLLLILGTIIMGLMWWLVKSRFGLAFQALREDQLASQSMGLNTTKYKIYNFTIASFFAGIMGSFYAHYISILSPTAEEFGVYRTVEILTIAYVGGRGTLWGSLFAGFLLIGFQEYFRGLGPWRLVIFGCLLIFVMLFARKGLSGLKRYVW</sequence>
<keyword evidence="5 6" id="KW-0472">Membrane</keyword>
<feature type="transmembrane region" description="Helical" evidence="6">
    <location>
        <begin position="21"/>
        <end position="38"/>
    </location>
</feature>
<dbReference type="InterPro" id="IPR001851">
    <property type="entry name" value="ABC_transp_permease"/>
</dbReference>
<evidence type="ECO:0000256" key="4">
    <source>
        <dbReference type="ARBA" id="ARBA00022989"/>
    </source>
</evidence>
<dbReference type="Proteomes" id="UP001595799">
    <property type="component" value="Unassembled WGS sequence"/>
</dbReference>
<dbReference type="PANTHER" id="PTHR30482">
    <property type="entry name" value="HIGH-AFFINITY BRANCHED-CHAIN AMINO ACID TRANSPORT SYSTEM PERMEASE"/>
    <property type="match status" value="1"/>
</dbReference>
<dbReference type="CDD" id="cd06581">
    <property type="entry name" value="TM_PBP1_LivM_like"/>
    <property type="match status" value="1"/>
</dbReference>
<evidence type="ECO:0000256" key="3">
    <source>
        <dbReference type="ARBA" id="ARBA00022692"/>
    </source>
</evidence>
<feature type="transmembrane region" description="Helical" evidence="6">
    <location>
        <begin position="224"/>
        <end position="245"/>
    </location>
</feature>
<gene>
    <name evidence="7" type="ORF">ACFOW6_05925</name>
</gene>
<keyword evidence="8" id="KW-1185">Reference proteome</keyword>
<keyword evidence="2" id="KW-1003">Cell membrane</keyword>
<dbReference type="RefSeq" id="WP_382421419.1">
    <property type="nucleotide sequence ID" value="NZ_JBHSCW010000003.1"/>
</dbReference>
<feature type="transmembrane region" description="Helical" evidence="6">
    <location>
        <begin position="265"/>
        <end position="288"/>
    </location>
</feature>
<proteinExistence type="predicted"/>
<feature type="transmembrane region" description="Helical" evidence="6">
    <location>
        <begin position="44"/>
        <end position="64"/>
    </location>
</feature>
<comment type="subcellular location">
    <subcellularLocation>
        <location evidence="1">Cell membrane</location>
        <topology evidence="1">Multi-pass membrane protein</topology>
    </subcellularLocation>
</comment>
<feature type="transmembrane region" description="Helical" evidence="6">
    <location>
        <begin position="175"/>
        <end position="194"/>
    </location>
</feature>
<dbReference type="PANTHER" id="PTHR30482:SF10">
    <property type="entry name" value="HIGH-AFFINITY BRANCHED-CHAIN AMINO ACID TRANSPORT PROTEIN BRAE"/>
    <property type="match status" value="1"/>
</dbReference>
<dbReference type="Pfam" id="PF02653">
    <property type="entry name" value="BPD_transp_2"/>
    <property type="match status" value="1"/>
</dbReference>
<feature type="transmembrane region" description="Helical" evidence="6">
    <location>
        <begin position="124"/>
        <end position="141"/>
    </location>
</feature>
<keyword evidence="4 6" id="KW-1133">Transmembrane helix</keyword>
<dbReference type="InterPro" id="IPR043428">
    <property type="entry name" value="LivM-like"/>
</dbReference>
<feature type="transmembrane region" description="Helical" evidence="6">
    <location>
        <begin position="71"/>
        <end position="90"/>
    </location>
</feature>
<protein>
    <submittedName>
        <fullName evidence="7">Branched-chain amino acid ABC transporter permease</fullName>
    </submittedName>
</protein>
<feature type="transmembrane region" description="Helical" evidence="6">
    <location>
        <begin position="300"/>
        <end position="318"/>
    </location>
</feature>
<evidence type="ECO:0000256" key="2">
    <source>
        <dbReference type="ARBA" id="ARBA00022475"/>
    </source>
</evidence>